<gene>
    <name evidence="1" type="ORF">pv_83</name>
</gene>
<dbReference type="Proteomes" id="UP000202176">
    <property type="component" value="Segment"/>
</dbReference>
<evidence type="ECO:0000313" key="2">
    <source>
        <dbReference type="Proteomes" id="UP000202176"/>
    </source>
</evidence>
<dbReference type="RefSeq" id="YP_009000985.1">
    <property type="nucleotide sequence ID" value="NC_023423.1"/>
</dbReference>
<dbReference type="KEGG" id="vg:18266111"/>
<keyword evidence="2" id="KW-1185">Reference proteome</keyword>
<accession>W5SA78</accession>
<reference evidence="1 2" key="1">
    <citation type="journal article" date="2014" name="Proc. Natl. Acad. Sci. U.S.A.">
        <title>Thirty-thousand-year-old distant relative of giant icosahedral DNA viruses with a pandoravirus morphology.</title>
        <authorList>
            <person name="Legendre M."/>
            <person name="Bartoli J."/>
            <person name="Shmakova L."/>
            <person name="Jeudy S."/>
            <person name="Labadie K."/>
            <person name="Adrait A."/>
            <person name="Lescot M."/>
            <person name="Poirot O."/>
            <person name="Bertaux L."/>
            <person name="Bruley C."/>
            <person name="Coute Y."/>
            <person name="Rivkina E."/>
            <person name="Abergel C."/>
            <person name="Claverie J.M."/>
        </authorList>
    </citation>
    <scope>NUCLEOTIDE SEQUENCE [LARGE SCALE GENOMIC DNA]</scope>
    <source>
        <strain evidence="1">P1084-T</strain>
    </source>
</reference>
<protein>
    <submittedName>
        <fullName evidence="1">Uncharacterized protein</fullName>
    </submittedName>
</protein>
<name>W5SA78_9VIRU</name>
<sequence length="53" mass="6441">MKIGHLVVKLNFLFERKSNLVEKFVRFLAKQICLPFLPIYPKLIFRFNQNKFL</sequence>
<dbReference type="EMBL" id="KF740664">
    <property type="protein sequence ID" value="AHH01650.1"/>
    <property type="molecule type" value="Genomic_DNA"/>
</dbReference>
<organism evidence="1 2">
    <name type="scientific">Pithovirus sibericum</name>
    <dbReference type="NCBI Taxonomy" id="1450746"/>
    <lineage>
        <taxon>Viruses</taxon>
        <taxon>Pithoviruses</taxon>
        <taxon>Orthopithovirinae</taxon>
        <taxon>Alphapithovirus</taxon>
        <taxon>Alphapithovirus sibericum</taxon>
    </lineage>
</organism>
<evidence type="ECO:0000313" key="1">
    <source>
        <dbReference type="EMBL" id="AHH01650.1"/>
    </source>
</evidence>
<dbReference type="GeneID" id="18266111"/>
<proteinExistence type="predicted"/>